<name>A0A518DQI8_9BACT</name>
<accession>A0A518DQI8</accession>
<dbReference type="OrthoDB" id="212300at2"/>
<sequence>MTHISINLNDASTEQYAAQILLIVRENAETRPAGDYYPGCLESILQFEFSPSALGLDVRGGVLRQSGGAVSSYGGDRPPDWLRQKFGEAVNWLRQRGYLVRDHSQSNDQFVEATSEGRRVEIDTLTMKFLIPRNWTEWHRQYSGLVFHTSTELATKMASGTAFLFGHRRFGTCAHNFQGPLVVYICGQEVEAIDVIKNDISDVASFTIPEPVALPSETLPVSTTLPEPGSEVAAMGFPAVPLRQPTLGIYIGSVEAVPTDYSGASQFIQVSFQTAGGNSGGPVFDQLGRIVGIVSEKTFEQVVDHRVAARAFSQVTPIARLFEIGPV</sequence>
<dbReference type="KEGG" id="lcre:Pla8534_18930"/>
<evidence type="ECO:0000313" key="1">
    <source>
        <dbReference type="EMBL" id="QDU94107.1"/>
    </source>
</evidence>
<protein>
    <recommendedName>
        <fullName evidence="3">Serine protease</fullName>
    </recommendedName>
</protein>
<dbReference type="Pfam" id="PF13365">
    <property type="entry name" value="Trypsin_2"/>
    <property type="match status" value="1"/>
</dbReference>
<proteinExistence type="predicted"/>
<gene>
    <name evidence="1" type="ORF">Pla8534_18930</name>
</gene>
<dbReference type="EMBL" id="CP036433">
    <property type="protein sequence ID" value="QDU94107.1"/>
    <property type="molecule type" value="Genomic_DNA"/>
</dbReference>
<organism evidence="1 2">
    <name type="scientific">Lignipirellula cremea</name>
    <dbReference type="NCBI Taxonomy" id="2528010"/>
    <lineage>
        <taxon>Bacteria</taxon>
        <taxon>Pseudomonadati</taxon>
        <taxon>Planctomycetota</taxon>
        <taxon>Planctomycetia</taxon>
        <taxon>Pirellulales</taxon>
        <taxon>Pirellulaceae</taxon>
        <taxon>Lignipirellula</taxon>
    </lineage>
</organism>
<dbReference type="AlphaFoldDB" id="A0A518DQI8"/>
<dbReference type="RefSeq" id="WP_145051931.1">
    <property type="nucleotide sequence ID" value="NZ_CP036433.1"/>
</dbReference>
<dbReference type="SUPFAM" id="SSF50494">
    <property type="entry name" value="Trypsin-like serine proteases"/>
    <property type="match status" value="1"/>
</dbReference>
<keyword evidence="2" id="KW-1185">Reference proteome</keyword>
<reference evidence="1 2" key="1">
    <citation type="submission" date="2019-02" db="EMBL/GenBank/DDBJ databases">
        <title>Deep-cultivation of Planctomycetes and their phenomic and genomic characterization uncovers novel biology.</title>
        <authorList>
            <person name="Wiegand S."/>
            <person name="Jogler M."/>
            <person name="Boedeker C."/>
            <person name="Pinto D."/>
            <person name="Vollmers J."/>
            <person name="Rivas-Marin E."/>
            <person name="Kohn T."/>
            <person name="Peeters S.H."/>
            <person name="Heuer A."/>
            <person name="Rast P."/>
            <person name="Oberbeckmann S."/>
            <person name="Bunk B."/>
            <person name="Jeske O."/>
            <person name="Meyerdierks A."/>
            <person name="Storesund J.E."/>
            <person name="Kallscheuer N."/>
            <person name="Luecker S."/>
            <person name="Lage O.M."/>
            <person name="Pohl T."/>
            <person name="Merkel B.J."/>
            <person name="Hornburger P."/>
            <person name="Mueller R.-W."/>
            <person name="Bruemmer F."/>
            <person name="Labrenz M."/>
            <person name="Spormann A.M."/>
            <person name="Op den Camp H."/>
            <person name="Overmann J."/>
            <person name="Amann R."/>
            <person name="Jetten M.S.M."/>
            <person name="Mascher T."/>
            <person name="Medema M.H."/>
            <person name="Devos D.P."/>
            <person name="Kaster A.-K."/>
            <person name="Ovreas L."/>
            <person name="Rohde M."/>
            <person name="Galperin M.Y."/>
            <person name="Jogler C."/>
        </authorList>
    </citation>
    <scope>NUCLEOTIDE SEQUENCE [LARGE SCALE GENOMIC DNA]</scope>
    <source>
        <strain evidence="1 2">Pla85_3_4</strain>
    </source>
</reference>
<evidence type="ECO:0008006" key="3">
    <source>
        <dbReference type="Google" id="ProtNLM"/>
    </source>
</evidence>
<evidence type="ECO:0000313" key="2">
    <source>
        <dbReference type="Proteomes" id="UP000317648"/>
    </source>
</evidence>
<dbReference type="InterPro" id="IPR009003">
    <property type="entry name" value="Peptidase_S1_PA"/>
</dbReference>
<dbReference type="Proteomes" id="UP000317648">
    <property type="component" value="Chromosome"/>
</dbReference>
<dbReference type="Gene3D" id="2.40.10.120">
    <property type="match status" value="1"/>
</dbReference>